<feature type="non-terminal residue" evidence="4">
    <location>
        <position position="447"/>
    </location>
</feature>
<dbReference type="STRING" id="45351.A7SXM0"/>
<evidence type="ECO:0000256" key="2">
    <source>
        <dbReference type="SAM" id="Coils"/>
    </source>
</evidence>
<dbReference type="InterPro" id="IPR049258">
    <property type="entry name" value="ODAD1_CC"/>
</dbReference>
<evidence type="ECO:0000259" key="3">
    <source>
        <dbReference type="Pfam" id="PF21773"/>
    </source>
</evidence>
<protein>
    <recommendedName>
        <fullName evidence="3">ODAD1 central coiled coil region domain-containing protein</fullName>
    </recommendedName>
</protein>
<dbReference type="InterPro" id="IPR051876">
    <property type="entry name" value="ODA-DC/CCD"/>
</dbReference>
<keyword evidence="1 2" id="KW-0175">Coiled coil</keyword>
<evidence type="ECO:0000256" key="1">
    <source>
        <dbReference type="ARBA" id="ARBA00023054"/>
    </source>
</evidence>
<evidence type="ECO:0000313" key="4">
    <source>
        <dbReference type="EMBL" id="EDO31566.1"/>
    </source>
</evidence>
<dbReference type="eggNOG" id="ENOG502QSIU">
    <property type="taxonomic scope" value="Eukaryota"/>
</dbReference>
<feature type="domain" description="ODAD1 central coiled coil region" evidence="3">
    <location>
        <begin position="127"/>
        <end position="412"/>
    </location>
</feature>
<dbReference type="PhylomeDB" id="A7SXM0"/>
<sequence>AQQELATLQRQYICLRKDKKSYTEDCENVIRRQEDTIQALQAERTELLTFYRVAGRKYNECFDLNNLQDINELMDREDQLKVDIARERMRVGEVEKQVCAMEAQINDQRKRMRGSKDVAHHKYILLQKQIRVMQNRLDNLSKKFNHAMTNNRQLRDNIEHVLGQKARYRFLDNKLQQKLNEGKAEIQRISEIAMSHLTARDEAQHRMASLRERSERDETMYSLKIKDVLRVIDHDNKLREFMSTKAEDRASLLIEEIKTRELRRISNQLGGLKDQVRWRGIVSEYERIFGRIKAAAGIYDTDTLVESFIENEDKNFALYNYVNAMGREMENLNSDMEGKLEACRKVSKPMDYRRKEILREMEGKLDAVRSRTASLNSTCKKERRILEQVKPRIEKLFNAIKCDRNIITEMLGGGATVTDYNMMLYLGIMEHKCNELLQVATLLKVKS</sequence>
<organism evidence="4 5">
    <name type="scientific">Nematostella vectensis</name>
    <name type="common">Starlet sea anemone</name>
    <dbReference type="NCBI Taxonomy" id="45351"/>
    <lineage>
        <taxon>Eukaryota</taxon>
        <taxon>Metazoa</taxon>
        <taxon>Cnidaria</taxon>
        <taxon>Anthozoa</taxon>
        <taxon>Hexacorallia</taxon>
        <taxon>Actiniaria</taxon>
        <taxon>Edwardsiidae</taxon>
        <taxon>Nematostella</taxon>
    </lineage>
</organism>
<dbReference type="OMA" id="MAYNNEV"/>
<feature type="coiled-coil region" evidence="2">
    <location>
        <begin position="123"/>
        <end position="157"/>
    </location>
</feature>
<dbReference type="HOGENOM" id="CLU_027546_3_1_1"/>
<keyword evidence="5" id="KW-1185">Reference proteome</keyword>
<dbReference type="PANTHER" id="PTHR21694">
    <property type="entry name" value="COILED-COIL DOMAIN-CONTAINING PROTEIN 63"/>
    <property type="match status" value="1"/>
</dbReference>
<reference evidence="4 5" key="1">
    <citation type="journal article" date="2007" name="Science">
        <title>Sea anemone genome reveals ancestral eumetazoan gene repertoire and genomic organization.</title>
        <authorList>
            <person name="Putnam N.H."/>
            <person name="Srivastava M."/>
            <person name="Hellsten U."/>
            <person name="Dirks B."/>
            <person name="Chapman J."/>
            <person name="Salamov A."/>
            <person name="Terry A."/>
            <person name="Shapiro H."/>
            <person name="Lindquist E."/>
            <person name="Kapitonov V.V."/>
            <person name="Jurka J."/>
            <person name="Genikhovich G."/>
            <person name="Grigoriev I.V."/>
            <person name="Lucas S.M."/>
            <person name="Steele R.E."/>
            <person name="Finnerty J.R."/>
            <person name="Technau U."/>
            <person name="Martindale M.Q."/>
            <person name="Rokhsar D.S."/>
        </authorList>
    </citation>
    <scope>NUCLEOTIDE SEQUENCE [LARGE SCALE GENOMIC DNA]</scope>
    <source>
        <strain evidence="5">CH2 X CH6</strain>
    </source>
</reference>
<dbReference type="Proteomes" id="UP000001593">
    <property type="component" value="Unassembled WGS sequence"/>
</dbReference>
<proteinExistence type="predicted"/>
<dbReference type="Pfam" id="PF21773">
    <property type="entry name" value="ODAD1_CC"/>
    <property type="match status" value="1"/>
</dbReference>
<gene>
    <name evidence="4" type="ORF">NEMVEDRAFT_v1g11946</name>
</gene>
<evidence type="ECO:0000313" key="5">
    <source>
        <dbReference type="Proteomes" id="UP000001593"/>
    </source>
</evidence>
<dbReference type="AlphaFoldDB" id="A7SXM0"/>
<feature type="non-terminal residue" evidence="4">
    <location>
        <position position="1"/>
    </location>
</feature>
<feature type="coiled-coil region" evidence="2">
    <location>
        <begin position="5"/>
        <end position="43"/>
    </location>
</feature>
<dbReference type="PANTHER" id="PTHR21694:SF18">
    <property type="entry name" value="COILED-COIL DOMAIN-CONTAINING PROTEIN 63"/>
    <property type="match status" value="1"/>
</dbReference>
<dbReference type="EMBL" id="DS469890">
    <property type="protein sequence ID" value="EDO31566.1"/>
    <property type="molecule type" value="Genomic_DNA"/>
</dbReference>
<name>A7SXM0_NEMVE</name>
<accession>A7SXM0</accession>
<dbReference type="InParanoid" id="A7SXM0"/>